<dbReference type="PANTHER" id="PTHR33710">
    <property type="entry name" value="BNAC02G09200D PROTEIN"/>
    <property type="match status" value="1"/>
</dbReference>
<reference evidence="1" key="1">
    <citation type="submission" date="2021-03" db="EMBL/GenBank/DDBJ databases">
        <authorList>
            <person name="Li Z."/>
            <person name="Yang C."/>
        </authorList>
    </citation>
    <scope>NUCLEOTIDE SEQUENCE</scope>
    <source>
        <strain evidence="1">Dzin_1.0</strain>
        <tissue evidence="1">Leaf</tissue>
    </source>
</reference>
<dbReference type="PANTHER" id="PTHR33710:SF71">
    <property type="entry name" value="ENDONUCLEASE_EXONUCLEASE_PHOSPHATASE DOMAIN-CONTAINING PROTEIN"/>
    <property type="match status" value="1"/>
</dbReference>
<keyword evidence="2" id="KW-1185">Reference proteome</keyword>
<reference evidence="1" key="2">
    <citation type="journal article" date="2022" name="Hortic Res">
        <title>The genome of Dioscorea zingiberensis sheds light on the biosynthesis, origin and evolution of the medicinally important diosgenin saponins.</title>
        <authorList>
            <person name="Li Y."/>
            <person name="Tan C."/>
            <person name="Li Z."/>
            <person name="Guo J."/>
            <person name="Li S."/>
            <person name="Chen X."/>
            <person name="Wang C."/>
            <person name="Dai X."/>
            <person name="Yang H."/>
            <person name="Song W."/>
            <person name="Hou L."/>
            <person name="Xu J."/>
            <person name="Tong Z."/>
            <person name="Xu A."/>
            <person name="Yuan X."/>
            <person name="Wang W."/>
            <person name="Yang Q."/>
            <person name="Chen L."/>
            <person name="Sun Z."/>
            <person name="Wang K."/>
            <person name="Pan B."/>
            <person name="Chen J."/>
            <person name="Bao Y."/>
            <person name="Liu F."/>
            <person name="Qi X."/>
            <person name="Gang D.R."/>
            <person name="Wen J."/>
            <person name="Li J."/>
        </authorList>
    </citation>
    <scope>NUCLEOTIDE SEQUENCE</scope>
    <source>
        <strain evidence="1">Dzin_1.0</strain>
    </source>
</reference>
<dbReference type="SUPFAM" id="SSF56219">
    <property type="entry name" value="DNase I-like"/>
    <property type="match status" value="1"/>
</dbReference>
<name>A0A9D5H5D5_9LILI</name>
<evidence type="ECO:0000313" key="1">
    <source>
        <dbReference type="EMBL" id="KAJ0964066.1"/>
    </source>
</evidence>
<dbReference type="Gene3D" id="3.60.10.10">
    <property type="entry name" value="Endonuclease/exonuclease/phosphatase"/>
    <property type="match status" value="1"/>
</dbReference>
<dbReference type="OrthoDB" id="682716at2759"/>
<dbReference type="EMBL" id="JAGGNH010000009">
    <property type="protein sequence ID" value="KAJ0964066.1"/>
    <property type="molecule type" value="Genomic_DNA"/>
</dbReference>
<dbReference type="InterPro" id="IPR036691">
    <property type="entry name" value="Endo/exonu/phosph_ase_sf"/>
</dbReference>
<dbReference type="Proteomes" id="UP001085076">
    <property type="component" value="Miscellaneous, Linkage group lg09"/>
</dbReference>
<proteinExistence type="predicted"/>
<protein>
    <submittedName>
        <fullName evidence="1">Uncharacterized protein</fullName>
    </submittedName>
</protein>
<accession>A0A9D5H5D5</accession>
<gene>
    <name evidence="1" type="ORF">J5N97_029188</name>
</gene>
<dbReference type="AlphaFoldDB" id="A0A9D5H5D5"/>
<comment type="caution">
    <text evidence="1">The sequence shown here is derived from an EMBL/GenBank/DDBJ whole genome shotgun (WGS) entry which is preliminary data.</text>
</comment>
<organism evidence="1 2">
    <name type="scientific">Dioscorea zingiberensis</name>
    <dbReference type="NCBI Taxonomy" id="325984"/>
    <lineage>
        <taxon>Eukaryota</taxon>
        <taxon>Viridiplantae</taxon>
        <taxon>Streptophyta</taxon>
        <taxon>Embryophyta</taxon>
        <taxon>Tracheophyta</taxon>
        <taxon>Spermatophyta</taxon>
        <taxon>Magnoliopsida</taxon>
        <taxon>Liliopsida</taxon>
        <taxon>Dioscoreales</taxon>
        <taxon>Dioscoreaceae</taxon>
        <taxon>Dioscorea</taxon>
    </lineage>
</organism>
<evidence type="ECO:0000313" key="2">
    <source>
        <dbReference type="Proteomes" id="UP001085076"/>
    </source>
</evidence>
<sequence length="210" mass="24885">MDFVDSNQLLDLGYQGSPFTWSNNQTGLARRWARLDRFMANTTWVGSFDTYIINHLPRTASDHSPIFLKAKLYDNHKKHVFRFENYWLEHENCHLNVNRAWNSRTRATPMHALDHLLAKTRKYLIKWKAKGLSQIEKDISKTAKQITFLESLESTHQYTELDNLALRALYNKHSALLRQNSIKWAQRAKLLWLRNGDYNSSFFQHCEFPK</sequence>